<protein>
    <recommendedName>
        <fullName evidence="3">DUF4276 family protein</fullName>
    </recommendedName>
</protein>
<name>A0A380L1V3_9STRE</name>
<evidence type="ECO:0000313" key="1">
    <source>
        <dbReference type="EMBL" id="SUN80087.1"/>
    </source>
</evidence>
<sequence>MNKKEEKVFLIFVEGSTDADCLDPIVDEFKQKLNLSDITIRVQNGDIFTLHENDSKTGANILKDQVLRYLSYSKLSASQIVHVAFVTDTDGAFINPNDYIIDSTVDAFEYDLLKKKILFVNPAKRNSIQRSRQTKARKIISVIRELSESSLTVDRKKLAYSIHYNSINLEHVLFDNILPNEAKTAAVDDLLDEIGDDPYQMRAIFEGKALGEDYMDSWRQIRNLEMDQGYTNLHILFQILASFERK</sequence>
<keyword evidence="2" id="KW-1185">Reference proteome</keyword>
<organism evidence="1 2">
    <name type="scientific">Streptococcus milleri</name>
    <dbReference type="NCBI Taxonomy" id="33040"/>
    <lineage>
        <taxon>Bacteria</taxon>
        <taxon>Bacillati</taxon>
        <taxon>Bacillota</taxon>
        <taxon>Bacilli</taxon>
        <taxon>Lactobacillales</taxon>
        <taxon>Streptococcaceae</taxon>
        <taxon>Streptococcus</taxon>
    </lineage>
</organism>
<gene>
    <name evidence="1" type="ORF">NCTC11063_00784</name>
</gene>
<dbReference type="Proteomes" id="UP000255236">
    <property type="component" value="Unassembled WGS sequence"/>
</dbReference>
<evidence type="ECO:0000313" key="2">
    <source>
        <dbReference type="Proteomes" id="UP000255236"/>
    </source>
</evidence>
<evidence type="ECO:0008006" key="3">
    <source>
        <dbReference type="Google" id="ProtNLM"/>
    </source>
</evidence>
<proteinExistence type="predicted"/>
<comment type="caution">
    <text evidence="1">The sequence shown here is derived from an EMBL/GenBank/DDBJ whole genome shotgun (WGS) entry which is preliminary data.</text>
</comment>
<dbReference type="AlphaFoldDB" id="A0A380L1V3"/>
<accession>A0A380L1V3</accession>
<reference evidence="1" key="1">
    <citation type="submission" date="2018-06" db="EMBL/GenBank/DDBJ databases">
        <authorList>
            <consortium name="Pathogen Informatics"/>
            <person name="Doyle S."/>
        </authorList>
    </citation>
    <scope>NUCLEOTIDE SEQUENCE [LARGE SCALE GENOMIC DNA]</scope>
    <source>
        <strain evidence="1">NCTC11063</strain>
    </source>
</reference>
<dbReference type="RefSeq" id="WP_142743492.1">
    <property type="nucleotide sequence ID" value="NZ_UHFT01000001.1"/>
</dbReference>
<dbReference type="EMBL" id="UHFT01000001">
    <property type="protein sequence ID" value="SUN80087.1"/>
    <property type="molecule type" value="Genomic_DNA"/>
</dbReference>